<dbReference type="InterPro" id="IPR051013">
    <property type="entry name" value="MBL_superfamily_lactonases"/>
</dbReference>
<dbReference type="PANTHER" id="PTHR42978:SF2">
    <property type="entry name" value="102 KBASES UNSTABLE REGION: FROM 1 TO 119443"/>
    <property type="match status" value="1"/>
</dbReference>
<evidence type="ECO:0000256" key="4">
    <source>
        <dbReference type="ARBA" id="ARBA00022801"/>
    </source>
</evidence>
<dbReference type="AlphaFoldDB" id="I0IGA1"/>
<dbReference type="Gene3D" id="3.60.15.10">
    <property type="entry name" value="Ribonuclease Z/Hydroxyacylglutathione hydrolase-like"/>
    <property type="match status" value="1"/>
</dbReference>
<evidence type="ECO:0000256" key="1">
    <source>
        <dbReference type="ARBA" id="ARBA00001947"/>
    </source>
</evidence>
<feature type="domain" description="Metallo-beta-lactamase" evidence="6">
    <location>
        <begin position="29"/>
        <end position="198"/>
    </location>
</feature>
<evidence type="ECO:0000256" key="3">
    <source>
        <dbReference type="ARBA" id="ARBA00022723"/>
    </source>
</evidence>
<dbReference type="KEGG" id="phm:PSMK_21300"/>
<evidence type="ECO:0000313" key="7">
    <source>
        <dbReference type="EMBL" id="BAM04289.1"/>
    </source>
</evidence>
<comment type="similarity">
    <text evidence="2">Belongs to the metallo-beta-lactamase superfamily.</text>
</comment>
<dbReference type="STRING" id="1142394.PSMK_21300"/>
<evidence type="ECO:0000313" key="8">
    <source>
        <dbReference type="Proteomes" id="UP000007881"/>
    </source>
</evidence>
<dbReference type="RefSeq" id="WP_014437507.1">
    <property type="nucleotide sequence ID" value="NC_017080.1"/>
</dbReference>
<protein>
    <recommendedName>
        <fullName evidence="6">Metallo-beta-lactamase domain-containing protein</fullName>
    </recommendedName>
</protein>
<sequence length="221" mass="23922">MNHRVISIGALSTNELWPPEAEQPGAAHATTVLVRSGGKNILVDPGLPGRVVTARLAERSGLRPPDIDVVFLTNFRPSHRRGLEAFPDAEWTLFEPEREAVGRALLARFQEEEDEANKRLLQEEINVLRRCTAATDALAPNVDLFPGPGFTPGTCGLLLIKPGRTVLVAGDTVPTQEHLESGRVLRGCYDTAKAQESLVDAIEIADLIVCGHDNVVVSPGR</sequence>
<reference evidence="7 8" key="1">
    <citation type="submission" date="2012-02" db="EMBL/GenBank/DDBJ databases">
        <title>Complete genome sequence of Phycisphaera mikurensis NBRC 102666.</title>
        <authorList>
            <person name="Ankai A."/>
            <person name="Hosoyama A."/>
            <person name="Terui Y."/>
            <person name="Sekine M."/>
            <person name="Fukai R."/>
            <person name="Kato Y."/>
            <person name="Nakamura S."/>
            <person name="Yamada-Narita S."/>
            <person name="Kawakoshi A."/>
            <person name="Fukunaga Y."/>
            <person name="Yamazaki S."/>
            <person name="Fujita N."/>
        </authorList>
    </citation>
    <scope>NUCLEOTIDE SEQUENCE [LARGE SCALE GENOMIC DNA]</scope>
    <source>
        <strain evidence="8">NBRC 102666 / KCTC 22515 / FYK2301M01</strain>
    </source>
</reference>
<evidence type="ECO:0000256" key="2">
    <source>
        <dbReference type="ARBA" id="ARBA00007749"/>
    </source>
</evidence>
<dbReference type="eggNOG" id="COG0491">
    <property type="taxonomic scope" value="Bacteria"/>
</dbReference>
<dbReference type="SUPFAM" id="SSF56281">
    <property type="entry name" value="Metallo-hydrolase/oxidoreductase"/>
    <property type="match status" value="1"/>
</dbReference>
<dbReference type="Pfam" id="PF00753">
    <property type="entry name" value="Lactamase_B"/>
    <property type="match status" value="1"/>
</dbReference>
<organism evidence="7 8">
    <name type="scientific">Phycisphaera mikurensis (strain NBRC 102666 / KCTC 22515 / FYK2301M01)</name>
    <dbReference type="NCBI Taxonomy" id="1142394"/>
    <lineage>
        <taxon>Bacteria</taxon>
        <taxon>Pseudomonadati</taxon>
        <taxon>Planctomycetota</taxon>
        <taxon>Phycisphaerae</taxon>
        <taxon>Phycisphaerales</taxon>
        <taxon>Phycisphaeraceae</taxon>
        <taxon>Phycisphaera</taxon>
    </lineage>
</organism>
<dbReference type="GO" id="GO:0046872">
    <property type="term" value="F:metal ion binding"/>
    <property type="evidence" value="ECO:0007669"/>
    <property type="project" value="UniProtKB-KW"/>
</dbReference>
<accession>I0IGA1</accession>
<dbReference type="HOGENOM" id="CLU_1249668_0_0_0"/>
<keyword evidence="5" id="KW-0862">Zinc</keyword>
<comment type="cofactor">
    <cofactor evidence="1">
        <name>Zn(2+)</name>
        <dbReference type="ChEBI" id="CHEBI:29105"/>
    </cofactor>
</comment>
<dbReference type="PANTHER" id="PTHR42978">
    <property type="entry name" value="QUORUM-QUENCHING LACTONASE YTNP-RELATED-RELATED"/>
    <property type="match status" value="1"/>
</dbReference>
<dbReference type="Proteomes" id="UP000007881">
    <property type="component" value="Chromosome"/>
</dbReference>
<proteinExistence type="inferred from homology"/>
<keyword evidence="4" id="KW-0378">Hydrolase</keyword>
<keyword evidence="3" id="KW-0479">Metal-binding</keyword>
<name>I0IGA1_PHYMF</name>
<dbReference type="InterPro" id="IPR036866">
    <property type="entry name" value="RibonucZ/Hydroxyglut_hydro"/>
</dbReference>
<keyword evidence="8" id="KW-1185">Reference proteome</keyword>
<dbReference type="InterPro" id="IPR001279">
    <property type="entry name" value="Metallo-B-lactamas"/>
</dbReference>
<dbReference type="EMBL" id="AP012338">
    <property type="protein sequence ID" value="BAM04289.1"/>
    <property type="molecule type" value="Genomic_DNA"/>
</dbReference>
<dbReference type="GO" id="GO:0016787">
    <property type="term" value="F:hydrolase activity"/>
    <property type="evidence" value="ECO:0007669"/>
    <property type="project" value="UniProtKB-KW"/>
</dbReference>
<gene>
    <name evidence="7" type="ordered locus">PSMK_21300</name>
</gene>
<evidence type="ECO:0000256" key="5">
    <source>
        <dbReference type="ARBA" id="ARBA00022833"/>
    </source>
</evidence>
<evidence type="ECO:0000259" key="6">
    <source>
        <dbReference type="Pfam" id="PF00753"/>
    </source>
</evidence>